<feature type="domain" description="HTH lysR-type" evidence="5">
    <location>
        <begin position="9"/>
        <end position="66"/>
    </location>
</feature>
<keyword evidence="3" id="KW-0238">DNA-binding</keyword>
<evidence type="ECO:0000256" key="4">
    <source>
        <dbReference type="ARBA" id="ARBA00023163"/>
    </source>
</evidence>
<evidence type="ECO:0000259" key="5">
    <source>
        <dbReference type="PROSITE" id="PS50931"/>
    </source>
</evidence>
<proteinExistence type="inferred from homology"/>
<dbReference type="CDD" id="cd08417">
    <property type="entry name" value="PBP2_Nitroaromatics_like"/>
    <property type="match status" value="1"/>
</dbReference>
<dbReference type="SUPFAM" id="SSF46785">
    <property type="entry name" value="Winged helix' DNA-binding domain"/>
    <property type="match status" value="1"/>
</dbReference>
<evidence type="ECO:0000256" key="3">
    <source>
        <dbReference type="ARBA" id="ARBA00023125"/>
    </source>
</evidence>
<dbReference type="InterPro" id="IPR036390">
    <property type="entry name" value="WH_DNA-bd_sf"/>
</dbReference>
<keyword evidence="4" id="KW-0804">Transcription</keyword>
<dbReference type="InterPro" id="IPR050389">
    <property type="entry name" value="LysR-type_TF"/>
</dbReference>
<name>A0A2U8H725_9RHOO</name>
<dbReference type="Proteomes" id="UP000244902">
    <property type="component" value="Chromosome"/>
</dbReference>
<dbReference type="Pfam" id="PF00126">
    <property type="entry name" value="HTH_1"/>
    <property type="match status" value="1"/>
</dbReference>
<dbReference type="InterPro" id="IPR005119">
    <property type="entry name" value="LysR_subst-bd"/>
</dbReference>
<dbReference type="InterPro" id="IPR037402">
    <property type="entry name" value="YidZ_PBP2"/>
</dbReference>
<dbReference type="PROSITE" id="PS50931">
    <property type="entry name" value="HTH_LYSR"/>
    <property type="match status" value="1"/>
</dbReference>
<dbReference type="GO" id="GO:0003700">
    <property type="term" value="F:DNA-binding transcription factor activity"/>
    <property type="evidence" value="ECO:0007669"/>
    <property type="project" value="InterPro"/>
</dbReference>
<evidence type="ECO:0000256" key="1">
    <source>
        <dbReference type="ARBA" id="ARBA00009437"/>
    </source>
</evidence>
<organism evidence="6 7">
    <name type="scientific">Parazoarcus communis</name>
    <dbReference type="NCBI Taxonomy" id="41977"/>
    <lineage>
        <taxon>Bacteria</taxon>
        <taxon>Pseudomonadati</taxon>
        <taxon>Pseudomonadota</taxon>
        <taxon>Betaproteobacteria</taxon>
        <taxon>Rhodocyclales</taxon>
        <taxon>Zoogloeaceae</taxon>
        <taxon>Parazoarcus</taxon>
    </lineage>
</organism>
<dbReference type="OrthoDB" id="8893795at2"/>
<dbReference type="InterPro" id="IPR000847">
    <property type="entry name" value="LysR_HTH_N"/>
</dbReference>
<dbReference type="EMBL" id="CP022188">
    <property type="protein sequence ID" value="AWI81463.1"/>
    <property type="molecule type" value="Genomic_DNA"/>
</dbReference>
<gene>
    <name evidence="6" type="ORF">CEW87_20090</name>
</gene>
<evidence type="ECO:0000256" key="2">
    <source>
        <dbReference type="ARBA" id="ARBA00023015"/>
    </source>
</evidence>
<dbReference type="Pfam" id="PF03466">
    <property type="entry name" value="LysR_substrate"/>
    <property type="match status" value="1"/>
</dbReference>
<dbReference type="AlphaFoldDB" id="A0A2U8H725"/>
<dbReference type="SUPFAM" id="SSF53850">
    <property type="entry name" value="Periplasmic binding protein-like II"/>
    <property type="match status" value="1"/>
</dbReference>
<accession>A0A2U8H725</accession>
<dbReference type="Gene3D" id="1.10.10.10">
    <property type="entry name" value="Winged helix-like DNA-binding domain superfamily/Winged helix DNA-binding domain"/>
    <property type="match status" value="1"/>
</dbReference>
<comment type="similarity">
    <text evidence="1">Belongs to the LysR transcriptional regulatory family.</text>
</comment>
<dbReference type="InterPro" id="IPR036388">
    <property type="entry name" value="WH-like_DNA-bd_sf"/>
</dbReference>
<keyword evidence="2" id="KW-0805">Transcription regulation</keyword>
<dbReference type="PANTHER" id="PTHR30118:SF6">
    <property type="entry name" value="HTH-TYPE TRANSCRIPTIONAL REGULATOR LEUO"/>
    <property type="match status" value="1"/>
</dbReference>
<dbReference type="RefSeq" id="WP_108975885.1">
    <property type="nucleotide sequence ID" value="NZ_CP022188.1"/>
</dbReference>
<dbReference type="PANTHER" id="PTHR30118">
    <property type="entry name" value="HTH-TYPE TRANSCRIPTIONAL REGULATOR LEUO-RELATED"/>
    <property type="match status" value="1"/>
</dbReference>
<dbReference type="GO" id="GO:0003677">
    <property type="term" value="F:DNA binding"/>
    <property type="evidence" value="ECO:0007669"/>
    <property type="project" value="UniProtKB-KW"/>
</dbReference>
<dbReference type="Gene3D" id="3.40.190.10">
    <property type="entry name" value="Periplasmic binding protein-like II"/>
    <property type="match status" value="2"/>
</dbReference>
<reference evidence="6 7" key="1">
    <citation type="submission" date="2017-06" db="EMBL/GenBank/DDBJ databases">
        <title>Azoarcus sp. TSNA42 complete genome sequence.</title>
        <authorList>
            <person name="Woo J.-H."/>
            <person name="Kim H.-S."/>
        </authorList>
    </citation>
    <scope>NUCLEOTIDE SEQUENCE [LARGE SCALE GENOMIC DNA]</scope>
    <source>
        <strain evidence="6 7">TSNA42</strain>
    </source>
</reference>
<evidence type="ECO:0000313" key="6">
    <source>
        <dbReference type="EMBL" id="AWI81463.1"/>
    </source>
</evidence>
<evidence type="ECO:0000313" key="7">
    <source>
        <dbReference type="Proteomes" id="UP000244902"/>
    </source>
</evidence>
<protein>
    <submittedName>
        <fullName evidence="6">LysR family transcriptional regulator</fullName>
    </submittedName>
</protein>
<sequence>MSKFDYSHLDGHLLQLLIAVVEEQSITRAASRLGVTQSAVSHLLGKLRTIVGDPLFVKSGRGIVATARAESLATEARALLQEMRRFATVSEFDPASLKATFTIAANDFQRDLLLPRLFDRLRSSAPGVCLRVISSDIPSADMLRNEHCQLVISPRPPDSTDILQKRLFEDEYRIFHDPDRRGAPAGLEDYLAAEHVTVVYHPARALDFDQTLLAQGIKRNFVVTVPGFAGIPAFVRGSERLATLPGLLRTGLLHDLASAPLPFSGPRLPMYMIWHLRYSHDPAHGWLRTELEAVVPQALAAAADELTGGV</sequence>
<dbReference type="PRINTS" id="PR00039">
    <property type="entry name" value="HTHLYSR"/>
</dbReference>